<dbReference type="Proteomes" id="UP000054928">
    <property type="component" value="Unassembled WGS sequence"/>
</dbReference>
<dbReference type="GO" id="GO:0008592">
    <property type="term" value="P:regulation of Toll signaling pathway"/>
    <property type="evidence" value="ECO:0007669"/>
    <property type="project" value="InterPro"/>
</dbReference>
<dbReference type="OMA" id="QIGRMPC"/>
<evidence type="ECO:0000259" key="3">
    <source>
        <dbReference type="Pfam" id="PF04710"/>
    </source>
</evidence>
<dbReference type="InterPro" id="IPR006800">
    <property type="entry name" value="Pellino_fam"/>
</dbReference>
<dbReference type="GO" id="GO:0000209">
    <property type="term" value="P:protein polyubiquitination"/>
    <property type="evidence" value="ECO:0007669"/>
    <property type="project" value="InterPro"/>
</dbReference>
<dbReference type="EMBL" id="CCYD01002371">
    <property type="protein sequence ID" value="CEG46950.1"/>
    <property type="molecule type" value="Genomic_DNA"/>
</dbReference>
<reference evidence="6" key="1">
    <citation type="submission" date="2014-09" db="EMBL/GenBank/DDBJ databases">
        <authorList>
            <person name="Sharma Rahul"/>
            <person name="Thines Marco"/>
        </authorList>
    </citation>
    <scope>NUCLEOTIDE SEQUENCE [LARGE SCALE GENOMIC DNA]</scope>
</reference>
<dbReference type="GeneID" id="36398674"/>
<comment type="similarity">
    <text evidence="1">Belongs to the pellino family.</text>
</comment>
<accession>A0A0P1AX14</accession>
<dbReference type="Pfam" id="PF20723">
    <property type="entry name" value="Pellino_RING"/>
    <property type="match status" value="1"/>
</dbReference>
<evidence type="ECO:0000259" key="4">
    <source>
        <dbReference type="Pfam" id="PF20723"/>
    </source>
</evidence>
<dbReference type="STRING" id="4781.A0A0P1AX14"/>
<evidence type="ECO:0000256" key="2">
    <source>
        <dbReference type="ARBA" id="ARBA00022553"/>
    </source>
</evidence>
<name>A0A0P1AX14_PLAHL</name>
<dbReference type="InterPro" id="IPR048335">
    <property type="entry name" value="Pellino_RING"/>
</dbReference>
<organism evidence="5 6">
    <name type="scientific">Plasmopara halstedii</name>
    <name type="common">Downy mildew of sunflower</name>
    <dbReference type="NCBI Taxonomy" id="4781"/>
    <lineage>
        <taxon>Eukaryota</taxon>
        <taxon>Sar</taxon>
        <taxon>Stramenopiles</taxon>
        <taxon>Oomycota</taxon>
        <taxon>Peronosporomycetes</taxon>
        <taxon>Peronosporales</taxon>
        <taxon>Peronosporaceae</taxon>
        <taxon>Plasmopara</taxon>
    </lineage>
</organism>
<proteinExistence type="inferred from homology"/>
<evidence type="ECO:0000313" key="5">
    <source>
        <dbReference type="EMBL" id="CEG46950.1"/>
    </source>
</evidence>
<evidence type="ECO:0000313" key="6">
    <source>
        <dbReference type="Proteomes" id="UP000054928"/>
    </source>
</evidence>
<dbReference type="PANTHER" id="PTHR12098">
    <property type="entry name" value="E3 UBIQUITIN-PROTEIN LIGASE PELLINO-RELATED"/>
    <property type="match status" value="1"/>
</dbReference>
<dbReference type="InterPro" id="IPR048334">
    <property type="entry name" value="Pellino_FHA"/>
</dbReference>
<keyword evidence="2" id="KW-0597">Phosphoprotein</keyword>
<dbReference type="GO" id="GO:0061630">
    <property type="term" value="F:ubiquitin protein ligase activity"/>
    <property type="evidence" value="ECO:0007669"/>
    <property type="project" value="InterPro"/>
</dbReference>
<dbReference type="PANTHER" id="PTHR12098:SF2">
    <property type="entry name" value="PROTEIN PELLINO"/>
    <property type="match status" value="1"/>
</dbReference>
<protein>
    <submittedName>
        <fullName evidence="5">Pellino protein</fullName>
    </submittedName>
</protein>
<sequence>MEYGRFVVLGYSSYRVDMVRHPPNESTDLISSSFGLADANDEASLSRKRSLGQLWKPLGGQNAHYVLKKRARANGVRLRRFHYVFPVPEHKKHRAKDLKNVTTRIMQRIETARAVNNQSEGESVLSYLLCLPMNDRDPCTSVTEFHADPNFDMFQIGRMPCAQNDFVIPGPRVGASGTISRYAARILCSREPPYECYIFAGGFDAARRMSTAGHALKHCARCGVWSKRLGSDHMCVVKTLMQQSQNVDKVMGQNGNNHAVNTVQHYIDETSEVGSLEHFQVDIQEARELPVDGLTKNGVRVWLPAHKQWFEVSVNGRLYSIESKAAETSLNTPSSTNLDRRRNGVTLQSRSGAFNRPATGAREILPILTDGAVIDLGGVQLQFQTSYRSELERNVEGNDLLETPIVYRRATLSSISTQLERLNVQCPVQLHTLRFSRTAPGEKVPLDQIPHVFSACGHVFGYEERIANSHTCPLCRTPGSLVQLLLKENSQFQSTEEQHAIPECVFNPCGHAISTKLAHHYSALLMPNGRAICPFCAVHLDVRVPFSRLYLYCEAE</sequence>
<dbReference type="AlphaFoldDB" id="A0A0P1AX14"/>
<dbReference type="Pfam" id="PF04710">
    <property type="entry name" value="Pellino_FHA"/>
    <property type="match status" value="1"/>
</dbReference>
<feature type="domain" description="Pellino FHA" evidence="3">
    <location>
        <begin position="90"/>
        <end position="217"/>
    </location>
</feature>
<dbReference type="RefSeq" id="XP_024583319.1">
    <property type="nucleotide sequence ID" value="XM_024717862.1"/>
</dbReference>
<keyword evidence="6" id="KW-1185">Reference proteome</keyword>
<dbReference type="OrthoDB" id="8801906at2759"/>
<evidence type="ECO:0000256" key="1">
    <source>
        <dbReference type="ARBA" id="ARBA00005639"/>
    </source>
</evidence>
<feature type="domain" description="Pellino RING" evidence="4">
    <location>
        <begin position="423"/>
        <end position="550"/>
    </location>
</feature>